<dbReference type="Pfam" id="PF00903">
    <property type="entry name" value="Glyoxalase"/>
    <property type="match status" value="1"/>
</dbReference>
<dbReference type="SUPFAM" id="SSF54593">
    <property type="entry name" value="Glyoxalase/Bleomycin resistance protein/Dihydroxybiphenyl dioxygenase"/>
    <property type="match status" value="1"/>
</dbReference>
<evidence type="ECO:0000313" key="2">
    <source>
        <dbReference type="Proteomes" id="UP000551709"/>
    </source>
</evidence>
<dbReference type="InterPro" id="IPR037523">
    <property type="entry name" value="VOC_core"/>
</dbReference>
<accession>A0A8T5VPJ6</accession>
<dbReference type="CDD" id="cd06587">
    <property type="entry name" value="VOC"/>
    <property type="match status" value="1"/>
</dbReference>
<evidence type="ECO:0000313" key="1">
    <source>
        <dbReference type="EMBL" id="UPT89184.1"/>
    </source>
</evidence>
<reference evidence="1" key="2">
    <citation type="submission" date="2022-04" db="EMBL/GenBank/DDBJ databases">
        <authorList>
            <person name="Bromfield E.S.P."/>
            <person name="Cloutier S."/>
        </authorList>
    </citation>
    <scope>NUCLEOTIDE SEQUENCE</scope>
    <source>
        <strain evidence="1">1S5</strain>
    </source>
</reference>
<sequence length="205" mass="23184">MAAVSEKLNLNGVDHTARPTWKLRETVRFYRDIMGLPLVHAVTAKGWGRADEEHADFLHFFFDSGNESLIAFFYYIGTEQPAELKVPRGYMAMANHTAWRVSGEKELLAWQQRLQGAGVKASQFITHEIIESIYFRDPNGYPLEITRALRDVEEIDAVDAELTIEAAMSLEGKDGWTSIEQFWRTKGALVRERQEAALAHSGAAQ</sequence>
<dbReference type="InterPro" id="IPR004360">
    <property type="entry name" value="Glyas_Fos-R_dOase_dom"/>
</dbReference>
<dbReference type="EMBL" id="CP096255">
    <property type="protein sequence ID" value="UPT89184.1"/>
    <property type="molecule type" value="Genomic_DNA"/>
</dbReference>
<organism evidence="1 2">
    <name type="scientific">Bradyrhizobium barranii subsp. apii</name>
    <dbReference type="NCBI Taxonomy" id="2819348"/>
    <lineage>
        <taxon>Bacteria</taxon>
        <taxon>Pseudomonadati</taxon>
        <taxon>Pseudomonadota</taxon>
        <taxon>Alphaproteobacteria</taxon>
        <taxon>Hyphomicrobiales</taxon>
        <taxon>Nitrobacteraceae</taxon>
        <taxon>Bradyrhizobium</taxon>
        <taxon>Bradyrhizobium barranii</taxon>
    </lineage>
</organism>
<dbReference type="PROSITE" id="PS51819">
    <property type="entry name" value="VOC"/>
    <property type="match status" value="1"/>
</dbReference>
<dbReference type="InterPro" id="IPR029068">
    <property type="entry name" value="Glyas_Bleomycin-R_OHBP_Dase"/>
</dbReference>
<dbReference type="AlphaFoldDB" id="A0A8T5VPJ6"/>
<protein>
    <submittedName>
        <fullName evidence="1">VOC family protein</fullName>
    </submittedName>
</protein>
<dbReference type="Gene3D" id="3.10.180.10">
    <property type="entry name" value="2,3-Dihydroxybiphenyl 1,2-Dioxygenase, domain 1"/>
    <property type="match status" value="1"/>
</dbReference>
<gene>
    <name evidence="1" type="ORF">HAP41_0000009495</name>
</gene>
<dbReference type="RefSeq" id="WP_206706218.1">
    <property type="nucleotide sequence ID" value="NZ_CP096255.1"/>
</dbReference>
<name>A0A8T5VPJ6_9BRAD</name>
<proteinExistence type="predicted"/>
<dbReference type="Proteomes" id="UP000551709">
    <property type="component" value="Chromosome"/>
</dbReference>
<reference evidence="1" key="1">
    <citation type="journal article" date="2017" name="Syst. Appl. Microbiol.">
        <title>Soybeans inoculated with root zone soils of Canadian native legumes harbour diverse and novel Bradyrhizobium spp. that possess agricultural potential.</title>
        <authorList>
            <person name="Bromfield E.S.P."/>
            <person name="Cloutier S."/>
            <person name="Tambong J.T."/>
            <person name="Tran Thi T.V."/>
        </authorList>
    </citation>
    <scope>NUCLEOTIDE SEQUENCE</scope>
    <source>
        <strain evidence="1">1S5</strain>
    </source>
</reference>